<evidence type="ECO:0000256" key="1">
    <source>
        <dbReference type="SAM" id="MobiDB-lite"/>
    </source>
</evidence>
<feature type="region of interest" description="Disordered" evidence="1">
    <location>
        <begin position="197"/>
        <end position="241"/>
    </location>
</feature>
<name>A0ABM5FYK8_9SAUR</name>
<evidence type="ECO:0000313" key="3">
    <source>
        <dbReference type="RefSeq" id="XP_072850486.1"/>
    </source>
</evidence>
<keyword evidence="2" id="KW-1185">Reference proteome</keyword>
<feature type="compositionally biased region" description="Basic and acidic residues" evidence="1">
    <location>
        <begin position="230"/>
        <end position="241"/>
    </location>
</feature>
<accession>A0ABM5FYK8</accession>
<gene>
    <name evidence="3" type="primary">LOC140705732</name>
</gene>
<evidence type="ECO:0000313" key="2">
    <source>
        <dbReference type="Proteomes" id="UP001652642"/>
    </source>
</evidence>
<dbReference type="RefSeq" id="XP_072850486.1">
    <property type="nucleotide sequence ID" value="XM_072994385.1"/>
</dbReference>
<feature type="compositionally biased region" description="Basic and acidic residues" evidence="1">
    <location>
        <begin position="203"/>
        <end position="213"/>
    </location>
</feature>
<sequence length="241" mass="26566">MPWHALRLPGAETPQRLLKFHSSGLGGLLHMLAALCRDWCGLEKMEDKENQLPRTSQKAPVKAKRCLHPQGYHYGPLGFSKPLCHLGPPASLRGMLPEDPVNLKRKYWSAEDIFVLTAKPKQKPKSTRKLACTLMWGDDEEDGLECDCGQWSQRALQKSTGDALKLAEDVDGCVLAKTGFAGNANGPEDLMVEEASGEVFESDAEHQVSQEKAQDDEDNELECDCGHGPNRTDLKSADDVV</sequence>
<dbReference type="Proteomes" id="UP001652642">
    <property type="component" value="Chromosome 1"/>
</dbReference>
<dbReference type="GeneID" id="140705732"/>
<organism evidence="2 3">
    <name type="scientific">Pogona vitticeps</name>
    <name type="common">central bearded dragon</name>
    <dbReference type="NCBI Taxonomy" id="103695"/>
    <lineage>
        <taxon>Eukaryota</taxon>
        <taxon>Metazoa</taxon>
        <taxon>Chordata</taxon>
        <taxon>Craniata</taxon>
        <taxon>Vertebrata</taxon>
        <taxon>Euteleostomi</taxon>
        <taxon>Lepidosauria</taxon>
        <taxon>Squamata</taxon>
        <taxon>Bifurcata</taxon>
        <taxon>Unidentata</taxon>
        <taxon>Episquamata</taxon>
        <taxon>Toxicofera</taxon>
        <taxon>Iguania</taxon>
        <taxon>Acrodonta</taxon>
        <taxon>Agamidae</taxon>
        <taxon>Amphibolurinae</taxon>
        <taxon>Pogona</taxon>
    </lineage>
</organism>
<feature type="compositionally biased region" description="Acidic residues" evidence="1">
    <location>
        <begin position="214"/>
        <end position="223"/>
    </location>
</feature>
<reference evidence="3" key="2">
    <citation type="submission" date="2025-08" db="UniProtKB">
        <authorList>
            <consortium name="RefSeq"/>
        </authorList>
    </citation>
    <scope>IDENTIFICATION</scope>
</reference>
<protein>
    <submittedName>
        <fullName evidence="3">Uncharacterized protein</fullName>
    </submittedName>
</protein>
<proteinExistence type="predicted"/>
<reference evidence="2" key="1">
    <citation type="submission" date="2025-05" db="UniProtKB">
        <authorList>
            <consortium name="RefSeq"/>
        </authorList>
    </citation>
    <scope>NUCLEOTIDE SEQUENCE [LARGE SCALE GENOMIC DNA]</scope>
</reference>